<proteinExistence type="predicted"/>
<dbReference type="RefSeq" id="WP_061079611.1">
    <property type="nucleotide sequence ID" value="NZ_JAAXPG010000009.1"/>
</dbReference>
<keyword evidence="2" id="KW-1185">Reference proteome</keyword>
<protein>
    <submittedName>
        <fullName evidence="1">Uncharacterized protein</fullName>
    </submittedName>
</protein>
<gene>
    <name evidence="1" type="ORF">HGB44_11735</name>
</gene>
<dbReference type="Proteomes" id="UP000553209">
    <property type="component" value="Unassembled WGS sequence"/>
</dbReference>
<comment type="caution">
    <text evidence="1">The sequence shown here is derived from an EMBL/GenBank/DDBJ whole genome shotgun (WGS) entry which is preliminary data.</text>
</comment>
<dbReference type="EMBL" id="JAAXPG010000009">
    <property type="protein sequence ID" value="NKY98317.1"/>
    <property type="molecule type" value="Genomic_DNA"/>
</dbReference>
<evidence type="ECO:0000313" key="2">
    <source>
        <dbReference type="Proteomes" id="UP000553209"/>
    </source>
</evidence>
<sequence length="132" mass="13158">MRRELAAGALRRLPRTHGGLPAGGRAHRAAGGAGHALGLPALAVARVLRAVRGLGRSLRSARSALAAGAGLTGAAGVALLRADLVVRRGLGGAGLRGGGVVLWVRGILVGRGRGMCLLWPRCGMLALGVGGR</sequence>
<organism evidence="1 2">
    <name type="scientific">Nocardiopsis alborubida</name>
    <dbReference type="NCBI Taxonomy" id="146802"/>
    <lineage>
        <taxon>Bacteria</taxon>
        <taxon>Bacillati</taxon>
        <taxon>Actinomycetota</taxon>
        <taxon>Actinomycetes</taxon>
        <taxon>Streptosporangiales</taxon>
        <taxon>Nocardiopsidaceae</taxon>
        <taxon>Nocardiopsis</taxon>
    </lineage>
</organism>
<name>A0A7X6RQK1_9ACTN</name>
<evidence type="ECO:0000313" key="1">
    <source>
        <dbReference type="EMBL" id="NKY98317.1"/>
    </source>
</evidence>
<accession>A0A7X6RQK1</accession>
<dbReference type="AlphaFoldDB" id="A0A7X6RQK1"/>
<reference evidence="1 2" key="1">
    <citation type="submission" date="2020-04" db="EMBL/GenBank/DDBJ databases">
        <title>MicrobeNet Type strains.</title>
        <authorList>
            <person name="Nicholson A.C."/>
        </authorList>
    </citation>
    <scope>NUCLEOTIDE SEQUENCE [LARGE SCALE GENOMIC DNA]</scope>
    <source>
        <strain evidence="1 2">ATCC 23612</strain>
    </source>
</reference>